<sequence length="754" mass="84996">MDLSKLGKWRIVGVALVLFTTLAFADPQQCATCHQQQVMDWQQSDHANAMALASKETALGAFDNRTLAFQNQQAIFKQRNAQLIISMPDLQGRMRDIEVTHTFGHFPLQQYMFASDNGQLQFFPFAWDSRPKAQGGQRWFVLHPEQQPHDEFHYSQKGQNWNHMCADCHSSDFEKRYLAKQQQFDSRYSTINVGCASCHGDSQAHLAWAKGDKTINDKGYEHTIGIKTPLFKRQQDGSMKAASPLRPSSQVAVCATCHARRSQVADRQGPHSFMDSFQPALLEPELYHVDGQIWDENYVWGSFVQSKMHQAGVTCANCHNPHSGKLTLPGNQTCTQCHTAEVFDTAKHHGHKHDTEGSQCVDCHMPATTFMQVDARRDHSFRVPRPDLTAKTHAPNACNGCHQDKTPQWATSHIKRWHPNSNYLGKPHFSEAFYAADNDLPSASAMLTKIAQDKSYPNIVRASALARMADQPDRNAVVAIVRAVRDDEPLKRQGAIAGARNFAIAERYRMLQPLLTDPRLPIRAEAGRALAEMLTAPFATQLSDKQRLELEDALKDYRQMQHYQAERGYSHTNLGNLARSLGEHQQAEQHYLAAIAVEPIFIPAYVNLADLYRALSQEQKAHTTIKQGLSVNKNASALHYALAMSLVRSGQKQQALSHLARAAQSDNGDYVYTYALLLQDRGQHQEALVQLNNAFSLTPANPDISYSLMQLHAQQKHYRQAYRYAQQLQQLLPDNPQIAAMVEKLAMMQQLQNQ</sequence>
<dbReference type="InterPro" id="IPR051829">
    <property type="entry name" value="Multiheme_Cytochr_ET"/>
</dbReference>
<keyword evidence="2" id="KW-0802">TPR repeat</keyword>
<evidence type="ECO:0000256" key="1">
    <source>
        <dbReference type="ARBA" id="ARBA00022729"/>
    </source>
</evidence>
<dbReference type="EMBL" id="PNCG01000010">
    <property type="protein sequence ID" value="TMP86847.1"/>
    <property type="molecule type" value="Genomic_DNA"/>
</dbReference>
<proteinExistence type="predicted"/>
<reference evidence="6" key="2">
    <citation type="submission" date="2019-06" db="EMBL/GenBank/DDBJ databases">
        <title>Co-occurence of chitin degradation, pigmentation and bioactivity in marine Pseudoalteromonas.</title>
        <authorList>
            <person name="Sonnenschein E.C."/>
            <person name="Bech P.K."/>
        </authorList>
    </citation>
    <scope>NUCLEOTIDE SEQUENCE [LARGE SCALE GENOMIC DNA]</scope>
    <source>
        <strain evidence="6">S2897</strain>
    </source>
</reference>
<dbReference type="InterPro" id="IPR036280">
    <property type="entry name" value="Multihaem_cyt_sf"/>
</dbReference>
<feature type="chain" id="PRO_5024331232" description="Cytochrome c-552/4 domain-containing protein" evidence="3">
    <location>
        <begin position="26"/>
        <end position="754"/>
    </location>
</feature>
<protein>
    <recommendedName>
        <fullName evidence="4">Cytochrome c-552/4 domain-containing protein</fullName>
    </recommendedName>
</protein>
<comment type="caution">
    <text evidence="5">The sequence shown here is derived from an EMBL/GenBank/DDBJ whole genome shotgun (WGS) entry which is preliminary data.</text>
</comment>
<dbReference type="PROSITE" id="PS50005">
    <property type="entry name" value="TPR"/>
    <property type="match status" value="1"/>
</dbReference>
<dbReference type="InterPro" id="IPR023155">
    <property type="entry name" value="Cyt_c-552/4"/>
</dbReference>
<evidence type="ECO:0000256" key="3">
    <source>
        <dbReference type="SAM" id="SignalP"/>
    </source>
</evidence>
<dbReference type="Gene3D" id="1.25.40.10">
    <property type="entry name" value="Tetratricopeptide repeat domain"/>
    <property type="match status" value="1"/>
</dbReference>
<dbReference type="SUPFAM" id="SSF48452">
    <property type="entry name" value="TPR-like"/>
    <property type="match status" value="1"/>
</dbReference>
<dbReference type="Pfam" id="PF14559">
    <property type="entry name" value="TPR_19"/>
    <property type="match status" value="1"/>
</dbReference>
<dbReference type="Pfam" id="PF13181">
    <property type="entry name" value="TPR_8"/>
    <property type="match status" value="1"/>
</dbReference>
<name>A0A5S3Z5J7_9GAMM</name>
<evidence type="ECO:0000256" key="2">
    <source>
        <dbReference type="PROSITE-ProRule" id="PRU00339"/>
    </source>
</evidence>
<evidence type="ECO:0000313" key="5">
    <source>
        <dbReference type="EMBL" id="TMP86847.1"/>
    </source>
</evidence>
<evidence type="ECO:0000313" key="6">
    <source>
        <dbReference type="Proteomes" id="UP000305874"/>
    </source>
</evidence>
<dbReference type="InterPro" id="IPR011990">
    <property type="entry name" value="TPR-like_helical_dom_sf"/>
</dbReference>
<dbReference type="Gene3D" id="1.10.1130.10">
    <property type="entry name" value="Flavocytochrome C3, Chain A"/>
    <property type="match status" value="2"/>
</dbReference>
<accession>A0A5S3Z5J7</accession>
<feature type="domain" description="Cytochrome c-552/4" evidence="4">
    <location>
        <begin position="155"/>
        <end position="200"/>
    </location>
</feature>
<dbReference type="PANTHER" id="PTHR35038">
    <property type="entry name" value="DISSIMILATORY SULFITE REDUCTASE SIRA"/>
    <property type="match status" value="1"/>
</dbReference>
<organism evidence="5 6">
    <name type="scientific">Pseudoalteromonas ruthenica</name>
    <dbReference type="NCBI Taxonomy" id="151081"/>
    <lineage>
        <taxon>Bacteria</taxon>
        <taxon>Pseudomonadati</taxon>
        <taxon>Pseudomonadota</taxon>
        <taxon>Gammaproteobacteria</taxon>
        <taxon>Alteromonadales</taxon>
        <taxon>Pseudoalteromonadaceae</taxon>
        <taxon>Pseudoalteromonas</taxon>
    </lineage>
</organism>
<dbReference type="InterPro" id="IPR019734">
    <property type="entry name" value="TPR_rpt"/>
</dbReference>
<dbReference type="Proteomes" id="UP000305874">
    <property type="component" value="Unassembled WGS sequence"/>
</dbReference>
<feature type="signal peptide" evidence="3">
    <location>
        <begin position="1"/>
        <end position="25"/>
    </location>
</feature>
<dbReference type="STRING" id="151081.TW72_06220"/>
<keyword evidence="1 3" id="KW-0732">Signal</keyword>
<dbReference type="PANTHER" id="PTHR35038:SF8">
    <property type="entry name" value="C-TYPE POLYHEME CYTOCHROME OMCC"/>
    <property type="match status" value="1"/>
</dbReference>
<dbReference type="Pfam" id="PF13435">
    <property type="entry name" value="Cytochrome_C554"/>
    <property type="match status" value="2"/>
</dbReference>
<evidence type="ECO:0000259" key="4">
    <source>
        <dbReference type="Pfam" id="PF13435"/>
    </source>
</evidence>
<feature type="domain" description="Cytochrome c-552/4" evidence="4">
    <location>
        <begin position="29"/>
        <end position="57"/>
    </location>
</feature>
<dbReference type="AlphaFoldDB" id="A0A5S3Z5J7"/>
<dbReference type="SUPFAM" id="SSF48695">
    <property type="entry name" value="Multiheme cytochromes"/>
    <property type="match status" value="1"/>
</dbReference>
<dbReference type="SMART" id="SM00028">
    <property type="entry name" value="TPR"/>
    <property type="match status" value="4"/>
</dbReference>
<feature type="repeat" description="TPR" evidence="2">
    <location>
        <begin position="568"/>
        <end position="601"/>
    </location>
</feature>
<gene>
    <name evidence="5" type="ORF">CWC05_10225</name>
</gene>
<dbReference type="RefSeq" id="WP_138548125.1">
    <property type="nucleotide sequence ID" value="NZ_PNCG01000010.1"/>
</dbReference>
<reference evidence="5 6" key="1">
    <citation type="submission" date="2017-12" db="EMBL/GenBank/DDBJ databases">
        <authorList>
            <person name="Paulsen S."/>
            <person name="Gram L.K."/>
        </authorList>
    </citation>
    <scope>NUCLEOTIDE SEQUENCE [LARGE SCALE GENOMIC DNA]</scope>
    <source>
        <strain evidence="5 6">S2897</strain>
    </source>
</reference>